<evidence type="ECO:0000313" key="1">
    <source>
        <dbReference type="EMBL" id="PSN75071.1"/>
    </source>
</evidence>
<dbReference type="Proteomes" id="UP000240883">
    <property type="component" value="Unassembled WGS sequence"/>
</dbReference>
<evidence type="ECO:0000313" key="2">
    <source>
        <dbReference type="Proteomes" id="UP000240883"/>
    </source>
</evidence>
<name>A0A2T2PBN7_CORCC</name>
<proteinExistence type="predicted"/>
<keyword evidence="2" id="KW-1185">Reference proteome</keyword>
<accession>A0A2T2PBN7</accession>
<dbReference type="EMBL" id="KZ678128">
    <property type="protein sequence ID" value="PSN75071.1"/>
    <property type="molecule type" value="Genomic_DNA"/>
</dbReference>
<organism evidence="1 2">
    <name type="scientific">Corynespora cassiicola Philippines</name>
    <dbReference type="NCBI Taxonomy" id="1448308"/>
    <lineage>
        <taxon>Eukaryota</taxon>
        <taxon>Fungi</taxon>
        <taxon>Dikarya</taxon>
        <taxon>Ascomycota</taxon>
        <taxon>Pezizomycotina</taxon>
        <taxon>Dothideomycetes</taxon>
        <taxon>Pleosporomycetidae</taxon>
        <taxon>Pleosporales</taxon>
        <taxon>Corynesporascaceae</taxon>
        <taxon>Corynespora</taxon>
    </lineage>
</organism>
<protein>
    <submittedName>
        <fullName evidence="1">Uncharacterized protein</fullName>
    </submittedName>
</protein>
<dbReference type="AlphaFoldDB" id="A0A2T2PBN7"/>
<sequence>MLQFSKSDFDTDKMLVHRIPHEGCPSTTASETRHYEFNVTHERTGKNWWYFRDHFDPKWRKNLRGLITIDQGNYNQTSDIEVHVIISSNDERDLENLKSFKSSVDPAMELDYNFEDIDGLCTEVEVRILLRSWYSRSLPCWGIDTSILDIEYLAEYIWEVDTFEAHITYGYFYMEWQNNSIVAHNISVSSQYGTMTGWWFLDQYLQLNNKEGGIGVFLFPRHPGHPFDLKGISLINESGEIFVRYAMAYWPMRSFAHETTIKTTSGDIFAWIPHGKKTDISSTGGNIDVSMVAYSDTALGMANEIYTRSITGDIYLYLDSSQPESFGEYPNPLLNTSGRHTVSEGKLRVSYAPQWWGVMEVRIEKGTLELNGSHLENVNVGEGYVKAKRGKIGTFYTKADVGTGSIYIDLSQEK</sequence>
<dbReference type="OrthoDB" id="3539644at2759"/>
<gene>
    <name evidence="1" type="ORF">BS50DRAFT_478426</name>
</gene>
<reference evidence="1 2" key="1">
    <citation type="journal article" date="2018" name="Front. Microbiol.">
        <title>Genome-Wide Analysis of Corynespora cassiicola Leaf Fall Disease Putative Effectors.</title>
        <authorList>
            <person name="Lopez D."/>
            <person name="Ribeiro S."/>
            <person name="Label P."/>
            <person name="Fumanal B."/>
            <person name="Venisse J.S."/>
            <person name="Kohler A."/>
            <person name="de Oliveira R.R."/>
            <person name="Labutti K."/>
            <person name="Lipzen A."/>
            <person name="Lail K."/>
            <person name="Bauer D."/>
            <person name="Ohm R.A."/>
            <person name="Barry K.W."/>
            <person name="Spatafora J."/>
            <person name="Grigoriev I.V."/>
            <person name="Martin F.M."/>
            <person name="Pujade-Renaud V."/>
        </authorList>
    </citation>
    <scope>NUCLEOTIDE SEQUENCE [LARGE SCALE GENOMIC DNA]</scope>
    <source>
        <strain evidence="1 2">Philippines</strain>
    </source>
</reference>